<evidence type="ECO:0000256" key="1">
    <source>
        <dbReference type="ARBA" id="ARBA00023015"/>
    </source>
</evidence>
<keyword evidence="2" id="KW-0238">DNA-binding</keyword>
<dbReference type="AlphaFoldDB" id="A0A0A3IXZ6"/>
<dbReference type="InterPro" id="IPR011711">
    <property type="entry name" value="GntR_C"/>
</dbReference>
<sequence>MVGENGKEISFTQFNHNLFIALNCLANSDKPLGTWILKERMEELGVSISLASVGRLLKEMDRLELTEKKNSLGRILTEVGFLELERMKSLVERQQIEHEVKEATDAENPQDIIDLLKVRLLIEPEIIKQIVGHASIEDIQLLQETVCVHDKYVREKIEVNTLPMSFHSIVSDLSCNRFLGAMLKLLIHEELKLEEKFPDIAQKLRQAHHLDEHKLILDAILSRDSEKASYYSKMHIQKLIDCID</sequence>
<feature type="domain" description="GntR C-terminal" evidence="4">
    <location>
        <begin position="114"/>
        <end position="238"/>
    </location>
</feature>
<organism evidence="5 6">
    <name type="scientific">Ureibacillus massiliensis 4400831 = CIP 108448 = CCUG 49529</name>
    <dbReference type="NCBI Taxonomy" id="1211035"/>
    <lineage>
        <taxon>Bacteria</taxon>
        <taxon>Bacillati</taxon>
        <taxon>Bacillota</taxon>
        <taxon>Bacilli</taxon>
        <taxon>Bacillales</taxon>
        <taxon>Caryophanaceae</taxon>
        <taxon>Ureibacillus</taxon>
    </lineage>
</organism>
<dbReference type="Gene3D" id="1.20.120.530">
    <property type="entry name" value="GntR ligand-binding domain-like"/>
    <property type="match status" value="1"/>
</dbReference>
<gene>
    <name evidence="5" type="ORF">CD30_16025</name>
</gene>
<evidence type="ECO:0000256" key="2">
    <source>
        <dbReference type="ARBA" id="ARBA00023125"/>
    </source>
</evidence>
<dbReference type="RefSeq" id="WP_036178717.1">
    <property type="nucleotide sequence ID" value="NZ_AVCZ01000038.1"/>
</dbReference>
<dbReference type="SUPFAM" id="SSF48008">
    <property type="entry name" value="GntR ligand-binding domain-like"/>
    <property type="match status" value="1"/>
</dbReference>
<keyword evidence="1" id="KW-0805">Transcription regulation</keyword>
<accession>A0A0A3IXZ6</accession>
<comment type="caution">
    <text evidence="5">The sequence shown here is derived from an EMBL/GenBank/DDBJ whole genome shotgun (WGS) entry which is preliminary data.</text>
</comment>
<dbReference type="OrthoDB" id="9799482at2"/>
<dbReference type="InterPro" id="IPR013668">
    <property type="entry name" value="RNase_R_HTH_12"/>
</dbReference>
<keyword evidence="6" id="KW-1185">Reference proteome</keyword>
<evidence type="ECO:0000259" key="4">
    <source>
        <dbReference type="SMART" id="SM00895"/>
    </source>
</evidence>
<name>A0A0A3IXZ6_9BACL</name>
<keyword evidence="3" id="KW-0804">Transcription</keyword>
<proteinExistence type="predicted"/>
<dbReference type="GO" id="GO:0003677">
    <property type="term" value="F:DNA binding"/>
    <property type="evidence" value="ECO:0007669"/>
    <property type="project" value="UniProtKB-KW"/>
</dbReference>
<dbReference type="InterPro" id="IPR008920">
    <property type="entry name" value="TF_FadR/GntR_C"/>
</dbReference>
<reference evidence="5 6" key="1">
    <citation type="submission" date="2014-02" db="EMBL/GenBank/DDBJ databases">
        <title>Draft genome sequence of Lysinibacillus massiliensis CCUG 49529.</title>
        <authorList>
            <person name="Zhang F."/>
            <person name="Wang G."/>
            <person name="Zhang L."/>
        </authorList>
    </citation>
    <scope>NUCLEOTIDE SEQUENCE [LARGE SCALE GENOMIC DNA]</scope>
    <source>
        <strain evidence="5 6">CCUG 49529</strain>
    </source>
</reference>
<dbReference type="SMART" id="SM00895">
    <property type="entry name" value="FCD"/>
    <property type="match status" value="1"/>
</dbReference>
<dbReference type="eggNOG" id="COG2186">
    <property type="taxonomic scope" value="Bacteria"/>
</dbReference>
<dbReference type="EMBL" id="JPVQ01000038">
    <property type="protein sequence ID" value="KGR89659.1"/>
    <property type="molecule type" value="Genomic_DNA"/>
</dbReference>
<evidence type="ECO:0000313" key="5">
    <source>
        <dbReference type="EMBL" id="KGR89659.1"/>
    </source>
</evidence>
<evidence type="ECO:0000256" key="3">
    <source>
        <dbReference type="ARBA" id="ARBA00023163"/>
    </source>
</evidence>
<protein>
    <recommendedName>
        <fullName evidence="4">GntR C-terminal domain-containing protein</fullName>
    </recommendedName>
</protein>
<dbReference type="Pfam" id="PF08461">
    <property type="entry name" value="WHD_RNase_R"/>
    <property type="match status" value="1"/>
</dbReference>
<dbReference type="Proteomes" id="UP000030595">
    <property type="component" value="Unassembled WGS sequence"/>
</dbReference>
<evidence type="ECO:0000313" key="6">
    <source>
        <dbReference type="Proteomes" id="UP000030595"/>
    </source>
</evidence>
<dbReference type="Pfam" id="PF07729">
    <property type="entry name" value="FCD"/>
    <property type="match status" value="1"/>
</dbReference>